<comment type="catalytic activity">
    <reaction evidence="3">
        <text>glycyl-tRNA(Ala) + H2O = tRNA(Ala) + glycine + H(+)</text>
        <dbReference type="Rhea" id="RHEA:53744"/>
        <dbReference type="Rhea" id="RHEA-COMP:9657"/>
        <dbReference type="Rhea" id="RHEA-COMP:13640"/>
        <dbReference type="ChEBI" id="CHEBI:15377"/>
        <dbReference type="ChEBI" id="CHEBI:15378"/>
        <dbReference type="ChEBI" id="CHEBI:57305"/>
        <dbReference type="ChEBI" id="CHEBI:78442"/>
        <dbReference type="ChEBI" id="CHEBI:78522"/>
    </reaction>
</comment>
<dbReference type="HAMAP" id="MF_00518">
    <property type="entry name" value="Deacylase_Dtd"/>
    <property type="match status" value="1"/>
</dbReference>
<proteinExistence type="inferred from homology"/>
<comment type="catalytic activity">
    <reaction evidence="3">
        <text>a D-aminoacyl-tRNA + H2O = a tRNA + a D-alpha-amino acid + H(+)</text>
        <dbReference type="Rhea" id="RHEA:13953"/>
        <dbReference type="Rhea" id="RHEA-COMP:10123"/>
        <dbReference type="Rhea" id="RHEA-COMP:10124"/>
        <dbReference type="ChEBI" id="CHEBI:15377"/>
        <dbReference type="ChEBI" id="CHEBI:15378"/>
        <dbReference type="ChEBI" id="CHEBI:59871"/>
        <dbReference type="ChEBI" id="CHEBI:78442"/>
        <dbReference type="ChEBI" id="CHEBI:79333"/>
        <dbReference type="EC" id="3.1.1.96"/>
    </reaction>
</comment>
<comment type="caution">
    <text evidence="4">The sequence shown here is derived from an EMBL/GenBank/DDBJ whole genome shotgun (WGS) entry which is preliminary data.</text>
</comment>
<dbReference type="GO" id="GO:0051499">
    <property type="term" value="F:D-aminoacyl-tRNA deacylase activity"/>
    <property type="evidence" value="ECO:0007669"/>
    <property type="project" value="UniProtKB-EC"/>
</dbReference>
<dbReference type="InterPro" id="IPR003732">
    <property type="entry name" value="Daa-tRNA_deacyls_DTD"/>
</dbReference>
<keyword evidence="3" id="KW-0963">Cytoplasm</keyword>
<evidence type="ECO:0000256" key="1">
    <source>
        <dbReference type="ARBA" id="ARBA00009673"/>
    </source>
</evidence>
<evidence type="ECO:0000256" key="2">
    <source>
        <dbReference type="ARBA" id="ARBA00022555"/>
    </source>
</evidence>
<reference evidence="5" key="1">
    <citation type="journal article" date="2019" name="Int. J. Syst. Evol. Microbiol.">
        <title>The Global Catalogue of Microorganisms (GCM) 10K type strain sequencing project: providing services to taxonomists for standard genome sequencing and annotation.</title>
        <authorList>
            <consortium name="The Broad Institute Genomics Platform"/>
            <consortium name="The Broad Institute Genome Sequencing Center for Infectious Disease"/>
            <person name="Wu L."/>
            <person name="Ma J."/>
        </authorList>
    </citation>
    <scope>NUCLEOTIDE SEQUENCE [LARGE SCALE GENOMIC DNA]</scope>
    <source>
        <strain evidence="5">CCUG 71848</strain>
    </source>
</reference>
<accession>A0ABW3PQK6</accession>
<dbReference type="NCBIfam" id="TIGR00256">
    <property type="entry name" value="D-aminoacyl-tRNA deacylase"/>
    <property type="match status" value="1"/>
</dbReference>
<comment type="similarity">
    <text evidence="1 3">Belongs to the DTD family.</text>
</comment>
<gene>
    <name evidence="3 4" type="primary">dtd</name>
    <name evidence="4" type="ORF">ACFQ22_11255</name>
</gene>
<feature type="short sequence motif" description="Gly-cisPro motif, important for rejection of L-amino acids" evidence="3">
    <location>
        <begin position="137"/>
        <end position="138"/>
    </location>
</feature>
<dbReference type="Proteomes" id="UP001597156">
    <property type="component" value="Unassembled WGS sequence"/>
</dbReference>
<dbReference type="EC" id="3.1.1.-" evidence="3"/>
<dbReference type="PANTHER" id="PTHR10472:SF5">
    <property type="entry name" value="D-AMINOACYL-TRNA DEACYLASE 1"/>
    <property type="match status" value="1"/>
</dbReference>
<organism evidence="4 5">
    <name type="scientific">Lentilactobacillus raoultii</name>
    <dbReference type="NCBI Taxonomy" id="1987503"/>
    <lineage>
        <taxon>Bacteria</taxon>
        <taxon>Bacillati</taxon>
        <taxon>Bacillota</taxon>
        <taxon>Bacilli</taxon>
        <taxon>Lactobacillales</taxon>
        <taxon>Lactobacillaceae</taxon>
        <taxon>Lentilactobacillus</taxon>
    </lineage>
</organism>
<keyword evidence="3 4" id="KW-0378">Hydrolase</keyword>
<keyword evidence="2 3" id="KW-0820">tRNA-binding</keyword>
<keyword evidence="5" id="KW-1185">Reference proteome</keyword>
<evidence type="ECO:0000313" key="5">
    <source>
        <dbReference type="Proteomes" id="UP001597156"/>
    </source>
</evidence>
<protein>
    <recommendedName>
        <fullName evidence="3">D-aminoacyl-tRNA deacylase</fullName>
        <shortName evidence="3">DTD</shortName>
        <ecNumber evidence="3">3.1.1.96</ecNumber>
    </recommendedName>
    <alternativeName>
        <fullName evidence="3">Gly-tRNA(Ala) deacylase</fullName>
        <ecNumber evidence="3">3.1.1.-</ecNumber>
    </alternativeName>
</protein>
<evidence type="ECO:0000313" key="4">
    <source>
        <dbReference type="EMBL" id="MFD1125927.1"/>
    </source>
</evidence>
<comment type="subunit">
    <text evidence="3">Homodimer.</text>
</comment>
<comment type="domain">
    <text evidence="3">A Gly-cisPro motif from one monomer fits into the active site of the other monomer to allow specific chiral rejection of L-amino acids.</text>
</comment>
<dbReference type="PANTHER" id="PTHR10472">
    <property type="entry name" value="D-TYROSYL-TRNA TYR DEACYLASE"/>
    <property type="match status" value="1"/>
</dbReference>
<comment type="subcellular location">
    <subcellularLocation>
        <location evidence="3">Cytoplasm</location>
    </subcellularLocation>
</comment>
<dbReference type="Pfam" id="PF02580">
    <property type="entry name" value="Tyr_Deacylase"/>
    <property type="match status" value="1"/>
</dbReference>
<dbReference type="EMBL" id="JBHTLH010000040">
    <property type="protein sequence ID" value="MFD1125927.1"/>
    <property type="molecule type" value="Genomic_DNA"/>
</dbReference>
<name>A0ABW3PQK6_9LACO</name>
<comment type="function">
    <text evidence="3">An aminoacyl-tRNA editing enzyme that deacylates mischarged D-aminoacyl-tRNAs. Also deacylates mischarged glycyl-tRNA(Ala), protecting cells against glycine mischarging by AlaRS. Acts via tRNA-based rather than protein-based catalysis; rejects L-amino acids rather than detecting D-amino acids in the active site. By recycling D-aminoacyl-tRNA to D-amino acids and free tRNA molecules, this enzyme counteracts the toxicity associated with the formation of D-aminoacyl-tRNA entities in vivo and helps enforce protein L-homochirality.</text>
</comment>
<dbReference type="EC" id="3.1.1.96" evidence="3"/>
<sequence length="148" mass="16462">MKVVLQRVKKASVSIDNQIHGVIDKGYLLLVGVSDADGDEQIDYLVHKISKLRIFEDDVGKLNLDIHAVNGAILSVSQFTLYANTKKGNRPSFTDAGQPTHAKQIYERFNDRLRQAGLIVQTGIFGADMQVRLQNDGPVTIIFDTDHK</sequence>
<keyword evidence="3" id="KW-0694">RNA-binding</keyword>
<dbReference type="Gene3D" id="3.50.80.10">
    <property type="entry name" value="D-tyrosyl-tRNA(Tyr) deacylase"/>
    <property type="match status" value="1"/>
</dbReference>
<dbReference type="CDD" id="cd00563">
    <property type="entry name" value="Dtyr_deacylase"/>
    <property type="match status" value="1"/>
</dbReference>
<dbReference type="InterPro" id="IPR023509">
    <property type="entry name" value="DTD-like_sf"/>
</dbReference>
<dbReference type="SUPFAM" id="SSF69500">
    <property type="entry name" value="DTD-like"/>
    <property type="match status" value="1"/>
</dbReference>
<evidence type="ECO:0000256" key="3">
    <source>
        <dbReference type="HAMAP-Rule" id="MF_00518"/>
    </source>
</evidence>
<dbReference type="RefSeq" id="WP_121977405.1">
    <property type="nucleotide sequence ID" value="NZ_JBHTLH010000040.1"/>
</dbReference>